<comment type="caution">
    <text evidence="2">The sequence shown here is derived from an EMBL/GenBank/DDBJ whole genome shotgun (WGS) entry which is preliminary data.</text>
</comment>
<protein>
    <submittedName>
        <fullName evidence="2">Bifunctional nuclease family protein</fullName>
    </submittedName>
</protein>
<evidence type="ECO:0000313" key="3">
    <source>
        <dbReference type="Proteomes" id="UP001478817"/>
    </source>
</evidence>
<dbReference type="PANTHER" id="PTHR15160:SF1">
    <property type="entry name" value="VON HIPPEL-LINDAU DISEASE TUMOR SUPPRESSOR"/>
    <property type="match status" value="1"/>
</dbReference>
<proteinExistence type="predicted"/>
<dbReference type="Pfam" id="PF02577">
    <property type="entry name" value="BFN_dom"/>
    <property type="match status" value="1"/>
</dbReference>
<dbReference type="RefSeq" id="WP_349181885.1">
    <property type="nucleotide sequence ID" value="NZ_JBBNGS010000004.1"/>
</dbReference>
<reference evidence="2 3" key="1">
    <citation type="submission" date="2024-04" db="EMBL/GenBank/DDBJ databases">
        <title>Human intestinal bacterial collection.</title>
        <authorList>
            <person name="Pauvert C."/>
            <person name="Hitch T.C.A."/>
            <person name="Clavel T."/>
        </authorList>
    </citation>
    <scope>NUCLEOTIDE SEQUENCE [LARGE SCALE GENOMIC DNA]</scope>
    <source>
        <strain evidence="2 3">CLA-AA-H197</strain>
    </source>
</reference>
<evidence type="ECO:0000259" key="1">
    <source>
        <dbReference type="PROSITE" id="PS51658"/>
    </source>
</evidence>
<dbReference type="PANTHER" id="PTHR15160">
    <property type="entry name" value="VON HIPPEL-LINDAU PROTEIN"/>
    <property type="match status" value="1"/>
</dbReference>
<name>A0ABV1IET0_9ACTN</name>
<gene>
    <name evidence="2" type="ORF">AAAT05_03475</name>
</gene>
<dbReference type="Gene3D" id="3.10.690.10">
    <property type="entry name" value="Bifunctional nuclease domain"/>
    <property type="match status" value="1"/>
</dbReference>
<dbReference type="InterPro" id="IPR036104">
    <property type="entry name" value="BFN_sf"/>
</dbReference>
<feature type="domain" description="BFN" evidence="1">
    <location>
        <begin position="3"/>
        <end position="140"/>
    </location>
</feature>
<keyword evidence="3" id="KW-1185">Reference proteome</keyword>
<evidence type="ECO:0000313" key="2">
    <source>
        <dbReference type="EMBL" id="MEQ2637402.1"/>
    </source>
</evidence>
<dbReference type="EMBL" id="JBBNGS010000004">
    <property type="protein sequence ID" value="MEQ2637402.1"/>
    <property type="molecule type" value="Genomic_DNA"/>
</dbReference>
<dbReference type="SUPFAM" id="SSF103256">
    <property type="entry name" value="Hypothetical protein TM0160"/>
    <property type="match status" value="1"/>
</dbReference>
<sequence length="180" mass="18835">MSLRRMDIKSVVIGGGPVASLVVLCPQERKTGEGAIKLPIRIGTVEASAISMGVERPEGGRPMTHDLLVNAVAALGGKVASVRVTSVSGTTFYAQVELVAADGSHEYLDARPSDAIALAVRTGAPVYAEESVLTTASLPDFAAVEKDEREAELAEFHQFVESLSPEDFNVPTDGNADGQA</sequence>
<organism evidence="2 3">
    <name type="scientific">Paratractidigestivibacter faecalis</name>
    <dbReference type="NCBI Taxonomy" id="2292441"/>
    <lineage>
        <taxon>Bacteria</taxon>
        <taxon>Bacillati</taxon>
        <taxon>Actinomycetota</taxon>
        <taxon>Coriobacteriia</taxon>
        <taxon>Coriobacteriales</taxon>
        <taxon>Atopobiaceae</taxon>
        <taxon>Paratractidigestivibacter</taxon>
    </lineage>
</organism>
<dbReference type="PROSITE" id="PS51658">
    <property type="entry name" value="BFN"/>
    <property type="match status" value="1"/>
</dbReference>
<dbReference type="InterPro" id="IPR003729">
    <property type="entry name" value="Bi_nuclease_dom"/>
</dbReference>
<dbReference type="Proteomes" id="UP001478817">
    <property type="component" value="Unassembled WGS sequence"/>
</dbReference>
<accession>A0ABV1IET0</accession>